<keyword evidence="2" id="KW-1185">Reference proteome</keyword>
<dbReference type="Gene3D" id="3.40.50.300">
    <property type="entry name" value="P-loop containing nucleotide triphosphate hydrolases"/>
    <property type="match status" value="1"/>
</dbReference>
<evidence type="ECO:0000313" key="2">
    <source>
        <dbReference type="Proteomes" id="UP001623592"/>
    </source>
</evidence>
<dbReference type="Proteomes" id="UP001623592">
    <property type="component" value="Unassembled WGS sequence"/>
</dbReference>
<protein>
    <submittedName>
        <fullName evidence="1">Uridine kinase</fullName>
    </submittedName>
</protein>
<sequence length="206" mass="24191">MPNEFYKKIDVNEKTYAKYLPAFEAVKKLESKNSPVIIAIDGRCASGKSFLAKLFEKRFSCNVFHMDDFFLPFDIKTPKRLQEPGGNVHYERFKEEVLRGLQKHEAVTYRPYDCSKGMLREPIHKEFKNLTFIEGSYSLHKSLEKAYDYKIFLTIAPKVQQERILKRNGEKMLQNFIGKWIPMEEHYFSSLKIEAKCDLVIDTSDL</sequence>
<dbReference type="EMBL" id="JBJIAA010000019">
    <property type="protein sequence ID" value="MFL0252658.1"/>
    <property type="molecule type" value="Genomic_DNA"/>
</dbReference>
<organism evidence="1 2">
    <name type="scientific">Clostridium neuense</name>
    <dbReference type="NCBI Taxonomy" id="1728934"/>
    <lineage>
        <taxon>Bacteria</taxon>
        <taxon>Bacillati</taxon>
        <taxon>Bacillota</taxon>
        <taxon>Clostridia</taxon>
        <taxon>Eubacteriales</taxon>
        <taxon>Clostridiaceae</taxon>
        <taxon>Clostridium</taxon>
    </lineage>
</organism>
<accession>A0ABW8TK51</accession>
<keyword evidence="1" id="KW-0808">Transferase</keyword>
<evidence type="ECO:0000313" key="1">
    <source>
        <dbReference type="EMBL" id="MFL0252658.1"/>
    </source>
</evidence>
<reference evidence="1 2" key="1">
    <citation type="submission" date="2024-11" db="EMBL/GenBank/DDBJ databases">
        <authorList>
            <person name="Heng Y.C."/>
            <person name="Lim A.C.H."/>
            <person name="Lee J.K.Y."/>
            <person name="Kittelmann S."/>
        </authorList>
    </citation>
    <scope>NUCLEOTIDE SEQUENCE [LARGE SCALE GENOMIC DNA]</scope>
    <source>
        <strain evidence="1 2">WILCCON 0114</strain>
    </source>
</reference>
<comment type="caution">
    <text evidence="1">The sequence shown here is derived from an EMBL/GenBank/DDBJ whole genome shotgun (WGS) entry which is preliminary data.</text>
</comment>
<dbReference type="SUPFAM" id="SSF52540">
    <property type="entry name" value="P-loop containing nucleoside triphosphate hydrolases"/>
    <property type="match status" value="1"/>
</dbReference>
<name>A0ABW8TK51_9CLOT</name>
<dbReference type="GO" id="GO:0016301">
    <property type="term" value="F:kinase activity"/>
    <property type="evidence" value="ECO:0007669"/>
    <property type="project" value="UniProtKB-KW"/>
</dbReference>
<gene>
    <name evidence="1" type="ORF">ACJDT4_19780</name>
</gene>
<proteinExistence type="predicted"/>
<dbReference type="RefSeq" id="WP_406789315.1">
    <property type="nucleotide sequence ID" value="NZ_JBJIAA010000019.1"/>
</dbReference>
<keyword evidence="1" id="KW-0418">Kinase</keyword>
<dbReference type="InterPro" id="IPR027417">
    <property type="entry name" value="P-loop_NTPase"/>
</dbReference>